<evidence type="ECO:0000256" key="1">
    <source>
        <dbReference type="SAM" id="Phobius"/>
    </source>
</evidence>
<keyword evidence="1" id="KW-1133">Transmembrane helix</keyword>
<dbReference type="OrthoDB" id="10537924at2759"/>
<gene>
    <name evidence="2" type="ORF">Bca52824_083393</name>
</gene>
<dbReference type="Proteomes" id="UP000886595">
    <property type="component" value="Unassembled WGS sequence"/>
</dbReference>
<reference evidence="2 3" key="1">
    <citation type="submission" date="2020-02" db="EMBL/GenBank/DDBJ databases">
        <authorList>
            <person name="Ma Q."/>
            <person name="Huang Y."/>
            <person name="Song X."/>
            <person name="Pei D."/>
        </authorList>
    </citation>
    <scope>NUCLEOTIDE SEQUENCE [LARGE SCALE GENOMIC DNA]</scope>
    <source>
        <strain evidence="2">Sxm20200214</strain>
        <tissue evidence="2">Leaf</tissue>
    </source>
</reference>
<keyword evidence="3" id="KW-1185">Reference proteome</keyword>
<protein>
    <submittedName>
        <fullName evidence="2">Uncharacterized protein</fullName>
    </submittedName>
</protein>
<name>A0A8X7PM80_BRACI</name>
<evidence type="ECO:0000313" key="3">
    <source>
        <dbReference type="Proteomes" id="UP000886595"/>
    </source>
</evidence>
<keyword evidence="1" id="KW-0472">Membrane</keyword>
<evidence type="ECO:0000313" key="2">
    <source>
        <dbReference type="EMBL" id="KAG2253257.1"/>
    </source>
</evidence>
<proteinExistence type="predicted"/>
<organism evidence="2 3">
    <name type="scientific">Brassica carinata</name>
    <name type="common">Ethiopian mustard</name>
    <name type="synonym">Abyssinian cabbage</name>
    <dbReference type="NCBI Taxonomy" id="52824"/>
    <lineage>
        <taxon>Eukaryota</taxon>
        <taxon>Viridiplantae</taxon>
        <taxon>Streptophyta</taxon>
        <taxon>Embryophyta</taxon>
        <taxon>Tracheophyta</taxon>
        <taxon>Spermatophyta</taxon>
        <taxon>Magnoliopsida</taxon>
        <taxon>eudicotyledons</taxon>
        <taxon>Gunneridae</taxon>
        <taxon>Pentapetalae</taxon>
        <taxon>rosids</taxon>
        <taxon>malvids</taxon>
        <taxon>Brassicales</taxon>
        <taxon>Brassicaceae</taxon>
        <taxon>Brassiceae</taxon>
        <taxon>Brassica</taxon>
    </lineage>
</organism>
<sequence length="335" mass="37031">MDSDAGSSVARRRRRLLTASHLTVSIFLLFIFLLHEFLVGLGFFSSFVVASFNRSCRCRTYLYPLALGRSILSGSGGSVALAPVLLLLLPDDCSPLKSLLENNDQGLSFVHMFLESMLVPLESEVKSTSLFVRVKESSVLMSELSQEKSSQLCFGVSVALYSVAISLVLTRFPTRLTVLVQCFTEHLLKSSQDSRSFSTNSFWPTLPQCMHRPQLATSTSIQCSNHSTNISLCKRSSYIPIEISENLFNSFTVLLSCLVICMGPEDATRLVLVMCSGGKGLFSMSQHIQHMVTMVYESGFTVNLLSPHLSVVSFLLSISLENLPALTSYGFKFQR</sequence>
<feature type="transmembrane region" description="Helical" evidence="1">
    <location>
        <begin position="21"/>
        <end position="50"/>
    </location>
</feature>
<accession>A0A8X7PM80</accession>
<keyword evidence="1" id="KW-0812">Transmembrane</keyword>
<dbReference type="EMBL" id="JAAMPC010000016">
    <property type="protein sequence ID" value="KAG2253257.1"/>
    <property type="molecule type" value="Genomic_DNA"/>
</dbReference>
<dbReference type="AlphaFoldDB" id="A0A8X7PM80"/>
<comment type="caution">
    <text evidence="2">The sequence shown here is derived from an EMBL/GenBank/DDBJ whole genome shotgun (WGS) entry which is preliminary data.</text>
</comment>